<protein>
    <submittedName>
        <fullName evidence="2">Uncharacterized protein</fullName>
    </submittedName>
</protein>
<evidence type="ECO:0000313" key="3">
    <source>
        <dbReference type="Proteomes" id="UP000735302"/>
    </source>
</evidence>
<keyword evidence="3" id="KW-1185">Reference proteome</keyword>
<organism evidence="2 3">
    <name type="scientific">Plakobranchus ocellatus</name>
    <dbReference type="NCBI Taxonomy" id="259542"/>
    <lineage>
        <taxon>Eukaryota</taxon>
        <taxon>Metazoa</taxon>
        <taxon>Spiralia</taxon>
        <taxon>Lophotrochozoa</taxon>
        <taxon>Mollusca</taxon>
        <taxon>Gastropoda</taxon>
        <taxon>Heterobranchia</taxon>
        <taxon>Euthyneura</taxon>
        <taxon>Panpulmonata</taxon>
        <taxon>Sacoglossa</taxon>
        <taxon>Placobranchoidea</taxon>
        <taxon>Plakobranchidae</taxon>
        <taxon>Plakobranchus</taxon>
    </lineage>
</organism>
<proteinExistence type="predicted"/>
<gene>
    <name evidence="2" type="ORF">PoB_004975100</name>
</gene>
<evidence type="ECO:0000256" key="1">
    <source>
        <dbReference type="SAM" id="MobiDB-lite"/>
    </source>
</evidence>
<dbReference type="AlphaFoldDB" id="A0AAV4BIN7"/>
<dbReference type="EMBL" id="BLXT01005502">
    <property type="protein sequence ID" value="GFO23246.1"/>
    <property type="molecule type" value="Genomic_DNA"/>
</dbReference>
<feature type="compositionally biased region" description="Low complexity" evidence="1">
    <location>
        <begin position="67"/>
        <end position="79"/>
    </location>
</feature>
<accession>A0AAV4BIN7</accession>
<name>A0AAV4BIN7_9GAST</name>
<comment type="caution">
    <text evidence="2">The sequence shown here is derived from an EMBL/GenBank/DDBJ whole genome shotgun (WGS) entry which is preliminary data.</text>
</comment>
<dbReference type="Proteomes" id="UP000735302">
    <property type="component" value="Unassembled WGS sequence"/>
</dbReference>
<evidence type="ECO:0000313" key="2">
    <source>
        <dbReference type="EMBL" id="GFO23246.1"/>
    </source>
</evidence>
<reference evidence="2 3" key="1">
    <citation type="journal article" date="2021" name="Elife">
        <title>Chloroplast acquisition without the gene transfer in kleptoplastic sea slugs, Plakobranchus ocellatus.</title>
        <authorList>
            <person name="Maeda T."/>
            <person name="Takahashi S."/>
            <person name="Yoshida T."/>
            <person name="Shimamura S."/>
            <person name="Takaki Y."/>
            <person name="Nagai Y."/>
            <person name="Toyoda A."/>
            <person name="Suzuki Y."/>
            <person name="Arimoto A."/>
            <person name="Ishii H."/>
            <person name="Satoh N."/>
            <person name="Nishiyama T."/>
            <person name="Hasebe M."/>
            <person name="Maruyama T."/>
            <person name="Minagawa J."/>
            <person name="Obokata J."/>
            <person name="Shigenobu S."/>
        </authorList>
    </citation>
    <scope>NUCLEOTIDE SEQUENCE [LARGE SCALE GENOMIC DNA]</scope>
</reference>
<sequence length="134" mass="14246">MELLAASILIDAHPGTSNAPFRSSDPKVNTASFYDLNPHPAMGAPGRVHADLRTARTLYGHGDYTDSGPPSGHSASGGARTRNRRVPADLKMDSLSTVPPTPQLRLDRVRNFHYSDMGVALLPGPPNLSGFADS</sequence>
<feature type="region of interest" description="Disordered" evidence="1">
    <location>
        <begin position="59"/>
        <end position="102"/>
    </location>
</feature>